<accession>A0ABW3BRW3</accession>
<dbReference type="Proteomes" id="UP001597011">
    <property type="component" value="Unassembled WGS sequence"/>
</dbReference>
<evidence type="ECO:0008006" key="3">
    <source>
        <dbReference type="Google" id="ProtNLM"/>
    </source>
</evidence>
<protein>
    <recommendedName>
        <fullName evidence="3">Glycosyl transferase family 2</fullName>
    </recommendedName>
</protein>
<sequence length="157" mass="17852">MVGIILIFHNNENNLNFDLITQTLNAASELHFCLVNNGSLDNTLALLNDVKQQSKNHISILDIKKYKSENFALKSAVRYLNSVEKIVHYGYLAIENDSCFKAVNTLIHANNTLPIKLKLPGLLNPKESRLLIKNVFLLRDYLNLILNNELQINLHSL</sequence>
<name>A0ABW3BRW3_9FLAO</name>
<proteinExistence type="predicted"/>
<organism evidence="1 2">
    <name type="scientific">Mariniflexile aquimaris</name>
    <dbReference type="NCBI Taxonomy" id="881009"/>
    <lineage>
        <taxon>Bacteria</taxon>
        <taxon>Pseudomonadati</taxon>
        <taxon>Bacteroidota</taxon>
        <taxon>Flavobacteriia</taxon>
        <taxon>Flavobacteriales</taxon>
        <taxon>Flavobacteriaceae</taxon>
        <taxon>Mariniflexile</taxon>
    </lineage>
</organism>
<dbReference type="RefSeq" id="WP_379940365.1">
    <property type="nucleotide sequence ID" value="NZ_JBHTIB010000008.1"/>
</dbReference>
<reference evidence="2" key="1">
    <citation type="journal article" date="2019" name="Int. J. Syst. Evol. Microbiol.">
        <title>The Global Catalogue of Microorganisms (GCM) 10K type strain sequencing project: providing services to taxonomists for standard genome sequencing and annotation.</title>
        <authorList>
            <consortium name="The Broad Institute Genomics Platform"/>
            <consortium name="The Broad Institute Genome Sequencing Center for Infectious Disease"/>
            <person name="Wu L."/>
            <person name="Ma J."/>
        </authorList>
    </citation>
    <scope>NUCLEOTIDE SEQUENCE [LARGE SCALE GENOMIC DNA]</scope>
    <source>
        <strain evidence="2">CCUG 60529</strain>
    </source>
</reference>
<gene>
    <name evidence="1" type="ORF">ACFQ0I_06010</name>
</gene>
<evidence type="ECO:0000313" key="2">
    <source>
        <dbReference type="Proteomes" id="UP001597011"/>
    </source>
</evidence>
<evidence type="ECO:0000313" key="1">
    <source>
        <dbReference type="EMBL" id="MFD0835310.1"/>
    </source>
</evidence>
<comment type="caution">
    <text evidence="1">The sequence shown here is derived from an EMBL/GenBank/DDBJ whole genome shotgun (WGS) entry which is preliminary data.</text>
</comment>
<keyword evidence="2" id="KW-1185">Reference proteome</keyword>
<dbReference type="EMBL" id="JBHTIB010000008">
    <property type="protein sequence ID" value="MFD0835310.1"/>
    <property type="molecule type" value="Genomic_DNA"/>
</dbReference>